<organism evidence="1 2">
    <name type="scientific">Natrarchaeobaculum sulfurireducens</name>
    <dbReference type="NCBI Taxonomy" id="2044521"/>
    <lineage>
        <taxon>Archaea</taxon>
        <taxon>Methanobacteriati</taxon>
        <taxon>Methanobacteriota</taxon>
        <taxon>Stenosarchaea group</taxon>
        <taxon>Halobacteria</taxon>
        <taxon>Halobacteriales</taxon>
        <taxon>Natrialbaceae</taxon>
        <taxon>Natrarchaeobaculum</taxon>
    </lineage>
</organism>
<gene>
    <name evidence="1" type="ORF">AArcMg_2605</name>
</gene>
<dbReference type="EMBL" id="CP027033">
    <property type="protein sequence ID" value="AXR82595.1"/>
    <property type="molecule type" value="Genomic_DNA"/>
</dbReference>
<dbReference type="Pfam" id="PF12900">
    <property type="entry name" value="Pyridox_ox_2"/>
    <property type="match status" value="1"/>
</dbReference>
<dbReference type="InterPro" id="IPR024747">
    <property type="entry name" value="Pyridox_Oxase-rel"/>
</dbReference>
<protein>
    <submittedName>
        <fullName evidence="1">Uncharacterized protein</fullName>
    </submittedName>
</protein>
<reference evidence="2" key="1">
    <citation type="submission" date="2018-02" db="EMBL/GenBank/DDBJ databases">
        <title>Phenotypic and genomic properties of facultatively anaerobic sulfur-reducing natronoarchaea from hypersaline soda lakes.</title>
        <authorList>
            <person name="Sorokin D.Y."/>
            <person name="Kublanov I.V."/>
            <person name="Roman P."/>
            <person name="Sinninghe Damste J.S."/>
            <person name="Golyshin P.N."/>
            <person name="Rojo D."/>
            <person name="Ciordia S."/>
            <person name="Mena M.D.C."/>
            <person name="Ferrer M."/>
            <person name="Messina E."/>
            <person name="Smedile F."/>
            <person name="La Spada G."/>
            <person name="La Cono V."/>
            <person name="Yakimov M.M."/>
        </authorList>
    </citation>
    <scope>NUCLEOTIDE SEQUENCE [LARGE SCALE GENOMIC DNA]</scope>
    <source>
        <strain evidence="2">AArc-Mg</strain>
    </source>
</reference>
<keyword evidence="2" id="KW-1185">Reference proteome</keyword>
<dbReference type="Proteomes" id="UP000258613">
    <property type="component" value="Chromosome"/>
</dbReference>
<dbReference type="SUPFAM" id="SSF50475">
    <property type="entry name" value="FMN-binding split barrel"/>
    <property type="match status" value="1"/>
</dbReference>
<evidence type="ECO:0000313" key="2">
    <source>
        <dbReference type="Proteomes" id="UP000258613"/>
    </source>
</evidence>
<evidence type="ECO:0000313" key="1">
    <source>
        <dbReference type="EMBL" id="AXR82595.1"/>
    </source>
</evidence>
<dbReference type="OrthoDB" id="953at2157"/>
<dbReference type="RefSeq" id="WP_117369221.1">
    <property type="nucleotide sequence ID" value="NZ_CP027033.1"/>
</dbReference>
<sequence>MSIDELRAYGLTEMTDSEIANFLASQRVGVLALPEEGSPYLFPISYEFDGDDSLYFTYLSGSSSRKRQATDVAETASFLVFAVDTMYSWESVLLTGRLERGSESAWDDVEALLADVWRPDLFESASLSGDVELYEFRIEDRSGVKHQGLPPGLEPSET</sequence>
<dbReference type="InterPro" id="IPR012349">
    <property type="entry name" value="Split_barrel_FMN-bd"/>
</dbReference>
<accession>A0A346PSV0</accession>
<dbReference type="GeneID" id="37643095"/>
<name>A0A346PSV0_9EURY</name>
<dbReference type="AlphaFoldDB" id="A0A346PSV0"/>
<dbReference type="KEGG" id="nag:AArcMg_2605"/>
<dbReference type="Gene3D" id="2.30.110.10">
    <property type="entry name" value="Electron Transport, Fmn-binding Protein, Chain A"/>
    <property type="match status" value="1"/>
</dbReference>
<proteinExistence type="predicted"/>